<dbReference type="Gene3D" id="1.10.3720.10">
    <property type="entry name" value="MetI-like"/>
    <property type="match status" value="1"/>
</dbReference>
<keyword evidence="6" id="KW-0592">Phosphate transport</keyword>
<feature type="transmembrane region" description="Helical" evidence="5">
    <location>
        <begin position="103"/>
        <end position="132"/>
    </location>
</feature>
<dbReference type="PROSITE" id="PS50928">
    <property type="entry name" value="ABC_TM1"/>
    <property type="match status" value="1"/>
</dbReference>
<sequence>MSTETDPNSGITGGDADAHRRRDRRIRRLLFGCTSITVLTTVAIFAVLFDNTFNFFYDVRFHEWLIGLVTEFRLFPEQRVAITEFLFDTEWRPSHADDPRFGILPLAAGTLLVTVGAAFVSIPIGTATALYLSEYARPRTRKYLKPTLEVLAGVPTIVYGFFALTFITPNIIAPVAAAFGYDVGRFSALSGAIVVGIMTIPMVASISEDAMSSVPDELRNGAYALGASKFSVSTSVVLPASISGVMASYILAVSRAIGETMAVALAAGVTPRLTTNPLAEIQTMTAFMVDSTRSTMLVGSVEYQSLFAVGLALFIMTLAANLVNDYVKRSYREVYR</sequence>
<accession>A0A1G9F6X5</accession>
<evidence type="ECO:0000256" key="3">
    <source>
        <dbReference type="ARBA" id="ARBA00022989"/>
    </source>
</evidence>
<feature type="transmembrane region" description="Helical" evidence="5">
    <location>
        <begin position="153"/>
        <end position="180"/>
    </location>
</feature>
<keyword evidence="6" id="KW-1003">Cell membrane</keyword>
<evidence type="ECO:0000256" key="1">
    <source>
        <dbReference type="ARBA" id="ARBA00004141"/>
    </source>
</evidence>
<comment type="similarity">
    <text evidence="6">Belongs to the binding-protein-dependent transport system permease family. CysTW subfamily.</text>
</comment>
<feature type="domain" description="ABC transmembrane type-1" evidence="7">
    <location>
        <begin position="107"/>
        <end position="324"/>
    </location>
</feature>
<feature type="transmembrane region" description="Helical" evidence="5">
    <location>
        <begin position="29"/>
        <end position="49"/>
    </location>
</feature>
<dbReference type="CDD" id="cd06261">
    <property type="entry name" value="TM_PBP2"/>
    <property type="match status" value="1"/>
</dbReference>
<dbReference type="GO" id="GO:0005315">
    <property type="term" value="F:phosphate transmembrane transporter activity"/>
    <property type="evidence" value="ECO:0007669"/>
    <property type="project" value="InterPro"/>
</dbReference>
<dbReference type="PANTHER" id="PTHR42727">
    <property type="entry name" value="PHOSPHATE TRANSPORT SYSTEM PERMEASE PROTEIN"/>
    <property type="match status" value="1"/>
</dbReference>
<feature type="transmembrane region" description="Helical" evidence="5">
    <location>
        <begin position="303"/>
        <end position="323"/>
    </location>
</feature>
<keyword evidence="9" id="KW-1185">Reference proteome</keyword>
<dbReference type="RefSeq" id="WP_090311166.1">
    <property type="nucleotide sequence ID" value="NZ_FNFE01000007.1"/>
</dbReference>
<dbReference type="STRING" id="1095776.SAMN04515672_4109"/>
<evidence type="ECO:0000313" key="9">
    <source>
        <dbReference type="Proteomes" id="UP000198882"/>
    </source>
</evidence>
<protein>
    <recommendedName>
        <fullName evidence="6">Phosphate transport system permease protein</fullName>
    </recommendedName>
</protein>
<evidence type="ECO:0000259" key="7">
    <source>
        <dbReference type="PROSITE" id="PS50928"/>
    </source>
</evidence>
<gene>
    <name evidence="8" type="ORF">SAMN04515672_4109</name>
</gene>
<organism evidence="8 9">
    <name type="scientific">Natronorubrum texcoconense</name>
    <dbReference type="NCBI Taxonomy" id="1095776"/>
    <lineage>
        <taxon>Archaea</taxon>
        <taxon>Methanobacteriati</taxon>
        <taxon>Methanobacteriota</taxon>
        <taxon>Stenosarchaea group</taxon>
        <taxon>Halobacteria</taxon>
        <taxon>Halobacteriales</taxon>
        <taxon>Natrialbaceae</taxon>
        <taxon>Natronorubrum</taxon>
    </lineage>
</organism>
<feature type="transmembrane region" description="Helical" evidence="5">
    <location>
        <begin position="227"/>
        <end position="251"/>
    </location>
</feature>
<dbReference type="InterPro" id="IPR000515">
    <property type="entry name" value="MetI-like"/>
</dbReference>
<keyword evidence="4 5" id="KW-0472">Membrane</keyword>
<dbReference type="OrthoDB" id="338493at2157"/>
<evidence type="ECO:0000256" key="6">
    <source>
        <dbReference type="RuleBase" id="RU363054"/>
    </source>
</evidence>
<dbReference type="AlphaFoldDB" id="A0A1G9F6X5"/>
<dbReference type="Proteomes" id="UP000198882">
    <property type="component" value="Unassembled WGS sequence"/>
</dbReference>
<dbReference type="PANTHER" id="PTHR42727:SF1">
    <property type="entry name" value="PHOSPHATE TRANSPORT SYSTEM PERMEASE"/>
    <property type="match status" value="1"/>
</dbReference>
<name>A0A1G9F6X5_9EURY</name>
<keyword evidence="5" id="KW-0813">Transport</keyword>
<keyword evidence="2 5" id="KW-0812">Transmembrane</keyword>
<dbReference type="Pfam" id="PF00528">
    <property type="entry name" value="BPD_transp_1"/>
    <property type="match status" value="1"/>
</dbReference>
<proteinExistence type="inferred from homology"/>
<comment type="subcellular location">
    <subcellularLocation>
        <location evidence="5">Cell membrane</location>
        <topology evidence="5">Multi-pass membrane protein</topology>
    </subcellularLocation>
    <subcellularLocation>
        <location evidence="1">Membrane</location>
        <topology evidence="1">Multi-pass membrane protein</topology>
    </subcellularLocation>
</comment>
<dbReference type="InterPro" id="IPR011864">
    <property type="entry name" value="Phosphate_PstC"/>
</dbReference>
<reference evidence="9" key="1">
    <citation type="submission" date="2016-10" db="EMBL/GenBank/DDBJ databases">
        <authorList>
            <person name="Varghese N."/>
            <person name="Submissions S."/>
        </authorList>
    </citation>
    <scope>NUCLEOTIDE SEQUENCE [LARGE SCALE GENOMIC DNA]</scope>
    <source>
        <strain evidence="9">B4,CECT 8067,JCM 17497</strain>
    </source>
</reference>
<dbReference type="SUPFAM" id="SSF161098">
    <property type="entry name" value="MetI-like"/>
    <property type="match status" value="1"/>
</dbReference>
<dbReference type="GO" id="GO:0006817">
    <property type="term" value="P:phosphate ion transport"/>
    <property type="evidence" value="ECO:0007669"/>
    <property type="project" value="UniProtKB-KW"/>
</dbReference>
<dbReference type="NCBIfam" id="TIGR02138">
    <property type="entry name" value="phosphate_pstC"/>
    <property type="match status" value="1"/>
</dbReference>
<keyword evidence="3 5" id="KW-1133">Transmembrane helix</keyword>
<comment type="function">
    <text evidence="6">Part of the binding-protein-dependent transport system for phosphate; probably responsible for the translocation of the substrate across the membrane.</text>
</comment>
<evidence type="ECO:0000256" key="5">
    <source>
        <dbReference type="RuleBase" id="RU363032"/>
    </source>
</evidence>
<dbReference type="EMBL" id="FNFE01000007">
    <property type="protein sequence ID" value="SDK84144.1"/>
    <property type="molecule type" value="Genomic_DNA"/>
</dbReference>
<evidence type="ECO:0000313" key="8">
    <source>
        <dbReference type="EMBL" id="SDK84144.1"/>
    </source>
</evidence>
<dbReference type="GO" id="GO:0005886">
    <property type="term" value="C:plasma membrane"/>
    <property type="evidence" value="ECO:0007669"/>
    <property type="project" value="UniProtKB-SubCell"/>
</dbReference>
<evidence type="ECO:0000256" key="4">
    <source>
        <dbReference type="ARBA" id="ARBA00023136"/>
    </source>
</evidence>
<evidence type="ECO:0000256" key="2">
    <source>
        <dbReference type="ARBA" id="ARBA00022692"/>
    </source>
</evidence>
<dbReference type="InterPro" id="IPR035906">
    <property type="entry name" value="MetI-like_sf"/>
</dbReference>
<feature type="transmembrane region" description="Helical" evidence="5">
    <location>
        <begin position="186"/>
        <end position="206"/>
    </location>
</feature>